<dbReference type="AlphaFoldDB" id="A0A5B1BQ98"/>
<dbReference type="PANTHER" id="PTHR35309:SF4">
    <property type="entry name" value="TOCOPHEROL CYCLASE"/>
    <property type="match status" value="1"/>
</dbReference>
<evidence type="ECO:0000313" key="1">
    <source>
        <dbReference type="EMBL" id="KAA1250646.1"/>
    </source>
</evidence>
<dbReference type="GO" id="GO:0009976">
    <property type="term" value="F:tocopherol cyclase activity"/>
    <property type="evidence" value="ECO:0007669"/>
    <property type="project" value="InterPro"/>
</dbReference>
<dbReference type="Proteomes" id="UP000324701">
    <property type="component" value="Unassembled WGS sequence"/>
</dbReference>
<evidence type="ECO:0000313" key="2">
    <source>
        <dbReference type="Proteomes" id="UP000324701"/>
    </source>
</evidence>
<dbReference type="InterPro" id="IPR025893">
    <property type="entry name" value="Tocopherol_cyclase"/>
</dbReference>
<sequence>MTAAYLRWAAEGVAKRMVDAYRSTGADLPFGNPLPSHGCAMEGWFWRLTDSVLGRVVVSLCSVNRHPEGNWATVAVAVHPGGIVHSAALDGAETESAPFSVHAGTDPAGHLVADTDGLQIDLDDIQLNLRFADPFKWPKAFGGGGLFSSVPFLSQYWHPYRLGGKASGTVTVSGETWSFDTAELYAERNWGAGFPERWWWGQAHDFDDADISVAFSGGLLQLGPIRHDVTGVAVRLGSEVIRLTPPALVRSQVGDGRWRVRAFTPLYQIALDGDAPDRHPHVLPVPLPAERRNVDTDFEHLAGRLRCTVRKFGRVVFDGTSELAGLEIGSRPGR</sequence>
<name>A0A5B1BQ98_MYCSI</name>
<comment type="caution">
    <text evidence="1">The sequence shown here is derived from an EMBL/GenBank/DDBJ whole genome shotgun (WGS) entry which is preliminary data.</text>
</comment>
<reference evidence="1 2" key="1">
    <citation type="submission" date="2019-09" db="EMBL/GenBank/DDBJ databases">
        <title>Report of infection by Mycobacterium simiae a patient suffering from pulmonary tuberculosis.</title>
        <authorList>
            <person name="Mohanty P.S."/>
            <person name="Bansal A.K."/>
            <person name="Singh H."/>
            <person name="Sharma S."/>
            <person name="Patil S.A."/>
            <person name="Upadhaya P."/>
            <person name="Singh P.K."/>
            <person name="Kumar D."/>
            <person name="Kumar S."/>
            <person name="Singh R.K."/>
            <person name="Chaudhary B."/>
        </authorList>
    </citation>
    <scope>NUCLEOTIDE SEQUENCE [LARGE SCALE GENOMIC DNA]</scope>
    <source>
        <strain evidence="1 2">JAL-560-SIM</strain>
    </source>
</reference>
<dbReference type="PANTHER" id="PTHR35309">
    <property type="match status" value="1"/>
</dbReference>
<proteinExistence type="predicted"/>
<dbReference type="OrthoDB" id="9772627at2"/>
<dbReference type="SUPFAM" id="SSF159245">
    <property type="entry name" value="AttH-like"/>
    <property type="match status" value="1"/>
</dbReference>
<dbReference type="Pfam" id="PF14249">
    <property type="entry name" value="Tocopherol_cycl"/>
    <property type="match status" value="1"/>
</dbReference>
<gene>
    <name evidence="1" type="ORF">F0Q45_08695</name>
</gene>
<organism evidence="1 2">
    <name type="scientific">Mycobacterium simiae</name>
    <name type="common">Mycobacterium habana</name>
    <dbReference type="NCBI Taxonomy" id="1784"/>
    <lineage>
        <taxon>Bacteria</taxon>
        <taxon>Bacillati</taxon>
        <taxon>Actinomycetota</taxon>
        <taxon>Actinomycetes</taxon>
        <taxon>Mycobacteriales</taxon>
        <taxon>Mycobacteriaceae</taxon>
        <taxon>Mycobacterium</taxon>
        <taxon>Mycobacterium simiae complex</taxon>
    </lineage>
</organism>
<evidence type="ECO:0008006" key="3">
    <source>
        <dbReference type="Google" id="ProtNLM"/>
    </source>
</evidence>
<accession>A0A5B1BQ98</accession>
<dbReference type="EMBL" id="VTZN01000037">
    <property type="protein sequence ID" value="KAA1250646.1"/>
    <property type="molecule type" value="Genomic_DNA"/>
</dbReference>
<keyword evidence="2" id="KW-1185">Reference proteome</keyword>
<protein>
    <recommendedName>
        <fullName evidence="3">Tocopherol cyclase</fullName>
    </recommendedName>
</protein>
<dbReference type="RefSeq" id="WP_149653557.1">
    <property type="nucleotide sequence ID" value="NZ_VTZN01000037.1"/>
</dbReference>